<dbReference type="SUPFAM" id="SSF50129">
    <property type="entry name" value="GroES-like"/>
    <property type="match status" value="1"/>
</dbReference>
<dbReference type="Pfam" id="PF08240">
    <property type="entry name" value="ADH_N"/>
    <property type="match status" value="1"/>
</dbReference>
<keyword evidence="9" id="KW-1185">Reference proteome</keyword>
<evidence type="ECO:0000256" key="4">
    <source>
        <dbReference type="ARBA" id="ARBA00022857"/>
    </source>
</evidence>
<feature type="domain" description="Enoyl reductase (ER)" evidence="7">
    <location>
        <begin position="10"/>
        <end position="336"/>
    </location>
</feature>
<dbReference type="EMBL" id="VDUZ01000028">
    <property type="protein sequence ID" value="TXL73075.1"/>
    <property type="molecule type" value="Genomic_DNA"/>
</dbReference>
<dbReference type="PANTHER" id="PTHR44154">
    <property type="entry name" value="QUINONE OXIDOREDUCTASE"/>
    <property type="match status" value="1"/>
</dbReference>
<dbReference type="InterPro" id="IPR011032">
    <property type="entry name" value="GroES-like_sf"/>
</dbReference>
<dbReference type="SMART" id="SM00829">
    <property type="entry name" value="PKS_ER"/>
    <property type="match status" value="1"/>
</dbReference>
<dbReference type="GO" id="GO:0016491">
    <property type="term" value="F:oxidoreductase activity"/>
    <property type="evidence" value="ECO:0007669"/>
    <property type="project" value="InterPro"/>
</dbReference>
<dbReference type="InterPro" id="IPR013154">
    <property type="entry name" value="ADH-like_N"/>
</dbReference>
<dbReference type="InterPro" id="IPR036291">
    <property type="entry name" value="NAD(P)-bd_dom_sf"/>
</dbReference>
<evidence type="ECO:0000256" key="3">
    <source>
        <dbReference type="ARBA" id="ARBA00022490"/>
    </source>
</evidence>
<accession>A0A5C8PIA9</accession>
<evidence type="ECO:0000313" key="8">
    <source>
        <dbReference type="EMBL" id="TXL73075.1"/>
    </source>
</evidence>
<comment type="caution">
    <text evidence="8">The sequence shown here is derived from an EMBL/GenBank/DDBJ whole genome shotgun (WGS) entry which is preliminary data.</text>
</comment>
<protein>
    <submittedName>
        <fullName evidence="8">Zinc-binding dehydrogenase</fullName>
    </submittedName>
</protein>
<evidence type="ECO:0000256" key="1">
    <source>
        <dbReference type="ARBA" id="ARBA00004496"/>
    </source>
</evidence>
<name>A0A5C8PIA9_9HYPH</name>
<dbReference type="PROSITE" id="PS01162">
    <property type="entry name" value="QOR_ZETA_CRYSTAL"/>
    <property type="match status" value="1"/>
</dbReference>
<dbReference type="GO" id="GO:0003723">
    <property type="term" value="F:RNA binding"/>
    <property type="evidence" value="ECO:0007669"/>
    <property type="project" value="UniProtKB-KW"/>
</dbReference>
<dbReference type="AlphaFoldDB" id="A0A5C8PIA9"/>
<dbReference type="GO" id="GO:0008270">
    <property type="term" value="F:zinc ion binding"/>
    <property type="evidence" value="ECO:0007669"/>
    <property type="project" value="InterPro"/>
</dbReference>
<dbReference type="InterPro" id="IPR020843">
    <property type="entry name" value="ER"/>
</dbReference>
<dbReference type="InterPro" id="IPR002364">
    <property type="entry name" value="Quin_OxRdtase/zeta-crystal_CS"/>
</dbReference>
<evidence type="ECO:0000256" key="6">
    <source>
        <dbReference type="ARBA" id="ARBA00022990"/>
    </source>
</evidence>
<dbReference type="InterPro" id="IPR051603">
    <property type="entry name" value="Zinc-ADH_QOR/CCCR"/>
</dbReference>
<dbReference type="SUPFAM" id="SSF51735">
    <property type="entry name" value="NAD(P)-binding Rossmann-fold domains"/>
    <property type="match status" value="1"/>
</dbReference>
<proteinExistence type="predicted"/>
<dbReference type="Proteomes" id="UP000321638">
    <property type="component" value="Unassembled WGS sequence"/>
</dbReference>
<dbReference type="RefSeq" id="WP_147849332.1">
    <property type="nucleotide sequence ID" value="NZ_VDUZ01000028.1"/>
</dbReference>
<evidence type="ECO:0000256" key="5">
    <source>
        <dbReference type="ARBA" id="ARBA00022884"/>
    </source>
</evidence>
<dbReference type="Gene3D" id="3.90.180.10">
    <property type="entry name" value="Medium-chain alcohol dehydrogenases, catalytic domain"/>
    <property type="match status" value="1"/>
</dbReference>
<comment type="subcellular location">
    <subcellularLocation>
        <location evidence="1">Cytoplasm</location>
    </subcellularLocation>
</comment>
<dbReference type="Pfam" id="PF00107">
    <property type="entry name" value="ADH_zinc_N"/>
    <property type="match status" value="1"/>
</dbReference>
<dbReference type="PANTHER" id="PTHR44154:SF1">
    <property type="entry name" value="QUINONE OXIDOREDUCTASE"/>
    <property type="match status" value="1"/>
</dbReference>
<evidence type="ECO:0000256" key="2">
    <source>
        <dbReference type="ARBA" id="ARBA00011881"/>
    </source>
</evidence>
<keyword evidence="4" id="KW-0521">NADP</keyword>
<sequence length="338" mass="36406">MRAIVLHRHGPIADMTYETGFPDPTPKSGDVIVRVKACALNYHDVFTIRSMPGIKISMPRVVGLDLAGEIAEVGPDVTGWKVGDRVLVDPIDRVRGGLTGETFDGGMAEYVRIAAHQLLRLPEGVGFDTAAALPCAYGTAYRMMMTRGAVKAGEKVLILGASGGVGTCCVQLAKLVGAEVAVCASSDEKLQRLRALGADHLINYATENFMAASHRVFGRPRVFGASAPPDGADVVVNFTGGDTWVPSIRCLRRQGRLLTCGATAGFDPKEDIRYIWTFEQNIMGSNGWMKEDIEALLDLVQQGKLDPCIDQRFKLADGLAALHALEQRTITGKIIVEP</sequence>
<keyword evidence="6" id="KW-0007">Acetylation</keyword>
<dbReference type="OrthoDB" id="9805663at2"/>
<keyword evidence="3" id="KW-0963">Cytoplasm</keyword>
<comment type="subunit">
    <text evidence="2">Homotetramer.</text>
</comment>
<reference evidence="8 9" key="1">
    <citation type="submission" date="2019-06" db="EMBL/GenBank/DDBJ databases">
        <title>New taxonomy in bacterial strain CC-CFT640, isolated from vineyard.</title>
        <authorList>
            <person name="Lin S.-Y."/>
            <person name="Tsai C.-F."/>
            <person name="Young C.-C."/>
        </authorList>
    </citation>
    <scope>NUCLEOTIDE SEQUENCE [LARGE SCALE GENOMIC DNA]</scope>
    <source>
        <strain evidence="8 9">CC-CFT640</strain>
    </source>
</reference>
<organism evidence="8 9">
    <name type="scientific">Vineibacter terrae</name>
    <dbReference type="NCBI Taxonomy" id="2586908"/>
    <lineage>
        <taxon>Bacteria</taxon>
        <taxon>Pseudomonadati</taxon>
        <taxon>Pseudomonadota</taxon>
        <taxon>Alphaproteobacteria</taxon>
        <taxon>Hyphomicrobiales</taxon>
        <taxon>Vineibacter</taxon>
    </lineage>
</organism>
<dbReference type="GO" id="GO:0005737">
    <property type="term" value="C:cytoplasm"/>
    <property type="evidence" value="ECO:0007669"/>
    <property type="project" value="UniProtKB-SubCell"/>
</dbReference>
<keyword evidence="5" id="KW-0694">RNA-binding</keyword>
<evidence type="ECO:0000313" key="9">
    <source>
        <dbReference type="Proteomes" id="UP000321638"/>
    </source>
</evidence>
<evidence type="ECO:0000259" key="7">
    <source>
        <dbReference type="SMART" id="SM00829"/>
    </source>
</evidence>
<gene>
    <name evidence="8" type="ORF">FHP25_23055</name>
</gene>
<dbReference type="InterPro" id="IPR013149">
    <property type="entry name" value="ADH-like_C"/>
</dbReference>